<evidence type="ECO:0000313" key="3">
    <source>
        <dbReference type="Proteomes" id="UP000052022"/>
    </source>
</evidence>
<proteinExistence type="predicted"/>
<dbReference type="Proteomes" id="UP000052022">
    <property type="component" value="Unassembled WGS sequence"/>
</dbReference>
<accession>A0A0P1GGI9</accession>
<sequence length="77" mass="8340">MPVWRGFNSPMAPRSDPISAPAHIKRDKNPADSGKSPRNGAASNPAFPNVKVKARLRDATFAIILGREEQECAKIGQ</sequence>
<name>A0A0P1GGI9_9RHOB</name>
<feature type="region of interest" description="Disordered" evidence="1">
    <location>
        <begin position="1"/>
        <end position="49"/>
    </location>
</feature>
<evidence type="ECO:0000256" key="1">
    <source>
        <dbReference type="SAM" id="MobiDB-lite"/>
    </source>
</evidence>
<evidence type="ECO:0000313" key="2">
    <source>
        <dbReference type="EMBL" id="CUH81003.1"/>
    </source>
</evidence>
<reference evidence="2 3" key="1">
    <citation type="submission" date="2015-09" db="EMBL/GenBank/DDBJ databases">
        <authorList>
            <consortium name="Swine Surveillance"/>
        </authorList>
    </citation>
    <scope>NUCLEOTIDE SEQUENCE [LARGE SCALE GENOMIC DNA]</scope>
    <source>
        <strain evidence="2 3">CECT 7557</strain>
    </source>
</reference>
<dbReference type="EMBL" id="CYSD01000042">
    <property type="protein sequence ID" value="CUH81003.1"/>
    <property type="molecule type" value="Genomic_DNA"/>
</dbReference>
<protein>
    <submittedName>
        <fullName evidence="2">Uncharacterized protein</fullName>
    </submittedName>
</protein>
<dbReference type="AlphaFoldDB" id="A0A0P1GGI9"/>
<dbReference type="STRING" id="928856.SAMN04488049_1028"/>
<organism evidence="2 3">
    <name type="scientific">Tritonibacter multivorans</name>
    <dbReference type="NCBI Taxonomy" id="928856"/>
    <lineage>
        <taxon>Bacteria</taxon>
        <taxon>Pseudomonadati</taxon>
        <taxon>Pseudomonadota</taxon>
        <taxon>Alphaproteobacteria</taxon>
        <taxon>Rhodobacterales</taxon>
        <taxon>Paracoccaceae</taxon>
        <taxon>Tritonibacter</taxon>
    </lineage>
</organism>
<gene>
    <name evidence="2" type="ORF">TRM7557_03173</name>
</gene>
<keyword evidence="3" id="KW-1185">Reference proteome</keyword>